<dbReference type="InterPro" id="IPR001251">
    <property type="entry name" value="CRAL-TRIO_dom"/>
</dbReference>
<dbReference type="GeneID" id="63700847"/>
<evidence type="ECO:0000259" key="2">
    <source>
        <dbReference type="PROSITE" id="PS50191"/>
    </source>
</evidence>
<dbReference type="Pfam" id="PF03765">
    <property type="entry name" value="CRAL_TRIO_N"/>
    <property type="match status" value="1"/>
</dbReference>
<sequence length="455" mass="51905">MTSTNTPSGFIGNLSTEQEAKLRQLWTILLKALEASGVEGPPQRKQSVSGTDSNVSGRDSTASTRADSSQFTKSLQETGLNATQIRVVQQALANMTTDELHQGFLTSFKNENPDVLMLRYLRARKWDVCNAFAMMVAAVEWRVKEMRVEEVLQNGELHALKQEQNSVNPGEQKDGSSFLAQSRMGKCFLHGVDKIGRPIVVIRVRLHKPGEQTEEVLNRYIVNVIESVRLLLRQPVETATVVFDMTGFSLSNMEYPPVKFIIRCFEANYPECLGVLLIHNAPWIFSGIWRLIKGWMDPVIVSKIQFTKSVRDLENYIPRERIFKELGGPEDWEYKYIEPEQNENKRMDDTTTREALEEERRDIVKELLTTTSSWITATENKDNGQVQTTKARRNELAEQLSANYWKLDPYVRARNYLDRAGVIPDVGFQPQQVVKMEKELEIEQHETAPAHVLSA</sequence>
<dbReference type="Pfam" id="PF00650">
    <property type="entry name" value="CRAL_TRIO"/>
    <property type="match status" value="1"/>
</dbReference>
<name>A0A017SGV5_ASPRC</name>
<accession>A0A017SGV5</accession>
<dbReference type="SUPFAM" id="SSF52087">
    <property type="entry name" value="CRAL/TRIO domain"/>
    <property type="match status" value="1"/>
</dbReference>
<dbReference type="SMART" id="SM01100">
    <property type="entry name" value="CRAL_TRIO_N"/>
    <property type="match status" value="1"/>
</dbReference>
<dbReference type="PANTHER" id="PTHR46590">
    <property type="entry name" value="PHOSPHATIDYLINOSITOL TRANSFER PROTEIN CSR1-RELATED"/>
    <property type="match status" value="1"/>
</dbReference>
<dbReference type="CDD" id="cd00170">
    <property type="entry name" value="SEC14"/>
    <property type="match status" value="1"/>
</dbReference>
<feature type="compositionally biased region" description="Polar residues" evidence="1">
    <location>
        <begin position="44"/>
        <end position="72"/>
    </location>
</feature>
<dbReference type="SMART" id="SM00516">
    <property type="entry name" value="SEC14"/>
    <property type="match status" value="1"/>
</dbReference>
<organism evidence="3 4">
    <name type="scientific">Aspergillus ruber (strain CBS 135680)</name>
    <dbReference type="NCBI Taxonomy" id="1388766"/>
    <lineage>
        <taxon>Eukaryota</taxon>
        <taxon>Fungi</taxon>
        <taxon>Dikarya</taxon>
        <taxon>Ascomycota</taxon>
        <taxon>Pezizomycotina</taxon>
        <taxon>Eurotiomycetes</taxon>
        <taxon>Eurotiomycetidae</taxon>
        <taxon>Eurotiales</taxon>
        <taxon>Aspergillaceae</taxon>
        <taxon>Aspergillus</taxon>
        <taxon>Aspergillus subgen. Aspergillus</taxon>
    </lineage>
</organism>
<dbReference type="Proteomes" id="UP000019804">
    <property type="component" value="Unassembled WGS sequence"/>
</dbReference>
<dbReference type="RefSeq" id="XP_040639198.1">
    <property type="nucleotide sequence ID" value="XM_040785723.1"/>
</dbReference>
<dbReference type="InterPro" id="IPR052432">
    <property type="entry name" value="PITP/CRAL-TRIO"/>
</dbReference>
<dbReference type="PROSITE" id="PS50191">
    <property type="entry name" value="CRAL_TRIO"/>
    <property type="match status" value="1"/>
</dbReference>
<evidence type="ECO:0000256" key="1">
    <source>
        <dbReference type="SAM" id="MobiDB-lite"/>
    </source>
</evidence>
<proteinExistence type="predicted"/>
<feature type="region of interest" description="Disordered" evidence="1">
    <location>
        <begin position="39"/>
        <end position="72"/>
    </location>
</feature>
<gene>
    <name evidence="3" type="ORF">EURHEDRAFT_499181</name>
</gene>
<keyword evidence="4" id="KW-1185">Reference proteome</keyword>
<dbReference type="InterPro" id="IPR011074">
    <property type="entry name" value="CRAL/TRIO_N_dom"/>
</dbReference>
<evidence type="ECO:0000313" key="3">
    <source>
        <dbReference type="EMBL" id="EYE95510.1"/>
    </source>
</evidence>
<dbReference type="HOGENOM" id="CLU_016665_3_0_1"/>
<dbReference type="STRING" id="1388766.A0A017SGV5"/>
<dbReference type="OrthoDB" id="43460at2759"/>
<dbReference type="Gene3D" id="3.40.525.10">
    <property type="entry name" value="CRAL-TRIO lipid binding domain"/>
    <property type="match status" value="1"/>
</dbReference>
<reference evidence="4" key="1">
    <citation type="journal article" date="2014" name="Nat. Commun.">
        <title>Genomic adaptations of the halophilic Dead Sea filamentous fungus Eurotium rubrum.</title>
        <authorList>
            <person name="Kis-Papo T."/>
            <person name="Weig A.R."/>
            <person name="Riley R."/>
            <person name="Persoh D."/>
            <person name="Salamov A."/>
            <person name="Sun H."/>
            <person name="Lipzen A."/>
            <person name="Wasser S.P."/>
            <person name="Rambold G."/>
            <person name="Grigoriev I.V."/>
            <person name="Nevo E."/>
        </authorList>
    </citation>
    <scope>NUCLEOTIDE SEQUENCE [LARGE SCALE GENOMIC DNA]</scope>
    <source>
        <strain evidence="4">CBS 135680</strain>
    </source>
</reference>
<dbReference type="PANTHER" id="PTHR46590:SF2">
    <property type="entry name" value="CRAL_TRIO DOMAIN PROTEIN (AFU_ORTHOLOGUE AFUA_4G13930)-RELATED"/>
    <property type="match status" value="1"/>
</dbReference>
<dbReference type="SUPFAM" id="SSF46938">
    <property type="entry name" value="CRAL/TRIO N-terminal domain"/>
    <property type="match status" value="1"/>
</dbReference>
<evidence type="ECO:0000313" key="4">
    <source>
        <dbReference type="Proteomes" id="UP000019804"/>
    </source>
</evidence>
<dbReference type="InterPro" id="IPR036865">
    <property type="entry name" value="CRAL-TRIO_dom_sf"/>
</dbReference>
<dbReference type="InterPro" id="IPR036273">
    <property type="entry name" value="CRAL/TRIO_N_dom_sf"/>
</dbReference>
<dbReference type="AlphaFoldDB" id="A0A017SGV5"/>
<dbReference type="EMBL" id="KK088421">
    <property type="protein sequence ID" value="EYE95510.1"/>
    <property type="molecule type" value="Genomic_DNA"/>
</dbReference>
<feature type="domain" description="CRAL-TRIO" evidence="2">
    <location>
        <begin position="189"/>
        <end position="334"/>
    </location>
</feature>
<protein>
    <submittedName>
        <fullName evidence="3">CRAL/TRIO domain protein</fullName>
    </submittedName>
</protein>